<evidence type="ECO:0008006" key="14">
    <source>
        <dbReference type="Google" id="ProtNLM"/>
    </source>
</evidence>
<dbReference type="InterPro" id="IPR052035">
    <property type="entry name" value="ZnF_BED_domain_contain"/>
</dbReference>
<feature type="compositionally biased region" description="Low complexity" evidence="9">
    <location>
        <begin position="7"/>
        <end position="19"/>
    </location>
</feature>
<evidence type="ECO:0000256" key="5">
    <source>
        <dbReference type="ARBA" id="ARBA00023015"/>
    </source>
</evidence>
<organism evidence="12 13">
    <name type="scientific">Acer yangbiense</name>
    <dbReference type="NCBI Taxonomy" id="1000413"/>
    <lineage>
        <taxon>Eukaryota</taxon>
        <taxon>Viridiplantae</taxon>
        <taxon>Streptophyta</taxon>
        <taxon>Embryophyta</taxon>
        <taxon>Tracheophyta</taxon>
        <taxon>Spermatophyta</taxon>
        <taxon>Magnoliopsida</taxon>
        <taxon>eudicotyledons</taxon>
        <taxon>Gunneridae</taxon>
        <taxon>Pentapetalae</taxon>
        <taxon>rosids</taxon>
        <taxon>malvids</taxon>
        <taxon>Sapindales</taxon>
        <taxon>Sapindaceae</taxon>
        <taxon>Hippocastanoideae</taxon>
        <taxon>Acereae</taxon>
        <taxon>Acer</taxon>
    </lineage>
</organism>
<comment type="caution">
    <text evidence="12">The sequence shown here is derived from an EMBL/GenBank/DDBJ whole genome shotgun (WGS) entry which is preliminary data.</text>
</comment>
<name>A0A5C7HXW3_9ROSI</name>
<accession>A0A5C7HXW3</accession>
<dbReference type="InterPro" id="IPR003656">
    <property type="entry name" value="Znf_BED"/>
</dbReference>
<keyword evidence="13" id="KW-1185">Reference proteome</keyword>
<keyword evidence="4" id="KW-0862">Zinc</keyword>
<comment type="subcellular location">
    <subcellularLocation>
        <location evidence="1">Nucleus</location>
    </subcellularLocation>
</comment>
<dbReference type="Proteomes" id="UP000323000">
    <property type="component" value="Chromosome 5"/>
</dbReference>
<evidence type="ECO:0000256" key="9">
    <source>
        <dbReference type="SAM" id="MobiDB-lite"/>
    </source>
</evidence>
<dbReference type="GO" id="GO:0046983">
    <property type="term" value="F:protein dimerization activity"/>
    <property type="evidence" value="ECO:0007669"/>
    <property type="project" value="InterPro"/>
</dbReference>
<evidence type="ECO:0000259" key="10">
    <source>
        <dbReference type="Pfam" id="PF02892"/>
    </source>
</evidence>
<dbReference type="GO" id="GO:0008270">
    <property type="term" value="F:zinc ion binding"/>
    <property type="evidence" value="ECO:0007669"/>
    <property type="project" value="UniProtKB-KW"/>
</dbReference>
<dbReference type="PANTHER" id="PTHR46481:SF11">
    <property type="entry name" value="ZINC FINGER BED DOMAIN-CONTAINING PROTEIN RICESLEEPER 2-LIKE"/>
    <property type="match status" value="1"/>
</dbReference>
<gene>
    <name evidence="12" type="ORF">EZV62_012355</name>
</gene>
<evidence type="ECO:0000259" key="11">
    <source>
        <dbReference type="Pfam" id="PF05699"/>
    </source>
</evidence>
<dbReference type="PANTHER" id="PTHR46481">
    <property type="entry name" value="ZINC FINGER BED DOMAIN-CONTAINING PROTEIN 4"/>
    <property type="match status" value="1"/>
</dbReference>
<evidence type="ECO:0000256" key="8">
    <source>
        <dbReference type="ARBA" id="ARBA00023242"/>
    </source>
</evidence>
<evidence type="ECO:0000256" key="2">
    <source>
        <dbReference type="ARBA" id="ARBA00022723"/>
    </source>
</evidence>
<dbReference type="SUPFAM" id="SSF57667">
    <property type="entry name" value="beta-beta-alpha zinc fingers"/>
    <property type="match status" value="1"/>
</dbReference>
<feature type="region of interest" description="Disordered" evidence="9">
    <location>
        <begin position="1"/>
        <end position="30"/>
    </location>
</feature>
<dbReference type="OrthoDB" id="1000366at2759"/>
<evidence type="ECO:0000256" key="4">
    <source>
        <dbReference type="ARBA" id="ARBA00022833"/>
    </source>
</evidence>
<keyword evidence="3" id="KW-0863">Zinc-finger</keyword>
<evidence type="ECO:0000256" key="3">
    <source>
        <dbReference type="ARBA" id="ARBA00022771"/>
    </source>
</evidence>
<evidence type="ECO:0000313" key="13">
    <source>
        <dbReference type="Proteomes" id="UP000323000"/>
    </source>
</evidence>
<dbReference type="InterPro" id="IPR008906">
    <property type="entry name" value="HATC_C_dom"/>
</dbReference>
<dbReference type="Pfam" id="PF05699">
    <property type="entry name" value="Dimer_Tnp_hAT"/>
    <property type="match status" value="1"/>
</dbReference>
<protein>
    <recommendedName>
        <fullName evidence="14">BED-type domain-containing protein</fullName>
    </recommendedName>
</protein>
<proteinExistence type="predicted"/>
<evidence type="ECO:0000313" key="12">
    <source>
        <dbReference type="EMBL" id="TXG60992.1"/>
    </source>
</evidence>
<sequence>MSSQPKVNSNNVVNIEESSTQPNSEDQVGQRKRKFRSQVWEHYQFVSVNGVEKAVCNYCKHGYAIGSGTKGLIDHQKTCKMRFGQRRMDLYQSHLSGKMAKGDSGSSCLTLATQHFDSDVSKVELSRMIVLHDYPLSMVDHLGFRDFTRSLQPLFKPISRQTIRKDIMSMYEEERARSLSMLGKIPGRIAITSDLLTASNQKRGYMTVTSHFIDESWQLQSRLLSGLDVIESGIERIRDSVAFWTATPKRMEKFEKAAEQLNLGQKKRLVLDCKTRWNSTYLMLSVALTYKDVFYRLKQRDSQYRTIIEESDWDLTKEMCETESLDGFFSWDSKSSDVNEKSELDCYLEEKTLPRSHEFDILGWWKLNGIKYPIMSEIARDILAILISMVASESSFSTSGNIVDGVGDVQVDDDNDNEANEVAVLLDCWSATAGHGCI</sequence>
<dbReference type="Pfam" id="PF02892">
    <property type="entry name" value="zf-BED"/>
    <property type="match status" value="1"/>
</dbReference>
<evidence type="ECO:0000256" key="1">
    <source>
        <dbReference type="ARBA" id="ARBA00004123"/>
    </source>
</evidence>
<dbReference type="InterPro" id="IPR012337">
    <property type="entry name" value="RNaseH-like_sf"/>
</dbReference>
<dbReference type="GO" id="GO:0003677">
    <property type="term" value="F:DNA binding"/>
    <property type="evidence" value="ECO:0007669"/>
    <property type="project" value="UniProtKB-KW"/>
</dbReference>
<keyword evidence="5" id="KW-0805">Transcription regulation</keyword>
<keyword evidence="2" id="KW-0479">Metal-binding</keyword>
<keyword evidence="6" id="KW-0238">DNA-binding</keyword>
<dbReference type="InterPro" id="IPR036236">
    <property type="entry name" value="Znf_C2H2_sf"/>
</dbReference>
<dbReference type="SMART" id="SM00614">
    <property type="entry name" value="ZnF_BED"/>
    <property type="match status" value="1"/>
</dbReference>
<evidence type="ECO:0000256" key="7">
    <source>
        <dbReference type="ARBA" id="ARBA00023163"/>
    </source>
</evidence>
<reference evidence="13" key="1">
    <citation type="journal article" date="2019" name="Gigascience">
        <title>De novo genome assembly of the endangered Acer yangbiense, a plant species with extremely small populations endemic to Yunnan Province, China.</title>
        <authorList>
            <person name="Yang J."/>
            <person name="Wariss H.M."/>
            <person name="Tao L."/>
            <person name="Zhang R."/>
            <person name="Yun Q."/>
            <person name="Hollingsworth P."/>
            <person name="Dao Z."/>
            <person name="Luo G."/>
            <person name="Guo H."/>
            <person name="Ma Y."/>
            <person name="Sun W."/>
        </authorList>
    </citation>
    <scope>NUCLEOTIDE SEQUENCE [LARGE SCALE GENOMIC DNA]</scope>
    <source>
        <strain evidence="13">cv. Malutang</strain>
    </source>
</reference>
<dbReference type="EMBL" id="VAHF01000005">
    <property type="protein sequence ID" value="TXG60992.1"/>
    <property type="molecule type" value="Genomic_DNA"/>
</dbReference>
<feature type="domain" description="BED-type" evidence="10">
    <location>
        <begin position="37"/>
        <end position="75"/>
    </location>
</feature>
<evidence type="ECO:0000256" key="6">
    <source>
        <dbReference type="ARBA" id="ARBA00023125"/>
    </source>
</evidence>
<dbReference type="AlphaFoldDB" id="A0A5C7HXW3"/>
<dbReference type="SUPFAM" id="SSF53098">
    <property type="entry name" value="Ribonuclease H-like"/>
    <property type="match status" value="1"/>
</dbReference>
<keyword evidence="8" id="KW-0539">Nucleus</keyword>
<keyword evidence="7" id="KW-0804">Transcription</keyword>
<feature type="domain" description="HAT C-terminal dimerisation" evidence="11">
    <location>
        <begin position="343"/>
        <end position="404"/>
    </location>
</feature>
<dbReference type="GO" id="GO:0005634">
    <property type="term" value="C:nucleus"/>
    <property type="evidence" value="ECO:0007669"/>
    <property type="project" value="UniProtKB-SubCell"/>
</dbReference>